<dbReference type="PANTHER" id="PTHR13620:SF51">
    <property type="entry name" value="3'-5' EXONUCLEASE DOMAIN-CONTAINING PROTEIN"/>
    <property type="match status" value="1"/>
</dbReference>
<dbReference type="AlphaFoldDB" id="A0A1D6LQM2"/>
<dbReference type="GO" id="GO:0003676">
    <property type="term" value="F:nucleic acid binding"/>
    <property type="evidence" value="ECO:0007669"/>
    <property type="project" value="InterPro"/>
</dbReference>
<evidence type="ECO:0000256" key="1">
    <source>
        <dbReference type="ARBA" id="ARBA00022722"/>
    </source>
</evidence>
<dbReference type="SUPFAM" id="SSF53098">
    <property type="entry name" value="Ribonuclease H-like"/>
    <property type="match status" value="1"/>
</dbReference>
<dbReference type="GO" id="GO:0016740">
    <property type="term" value="F:transferase activity"/>
    <property type="evidence" value="ECO:0007669"/>
    <property type="project" value="UniProtKB-KW"/>
</dbReference>
<dbReference type="Gene3D" id="3.30.420.10">
    <property type="entry name" value="Ribonuclease H-like superfamily/Ribonuclease H"/>
    <property type="match status" value="1"/>
</dbReference>
<keyword evidence="4" id="KW-0808">Transferase</keyword>
<accession>A0A1D6LQM2</accession>
<sequence length="269" mass="30261">MGRFGRHEVAATARYCEESESSRKSDFWKHELDINLAKRHASHWEQAGHFGSKSTGKPKEPMEPIERDVRHMMHVHGQPNLHLIAVVFAFTTAHRPAPKQRISPEYCGGKKGCSRGPAVRVARERVGMDVEWRPSFSGAYSKTTIHQLCVGRRYLIFQLLHADYVPNTLDEFLSDPDYTFVGVGSRTTTTWRASREPSWTPTSRSRSGLEVVNEEDLAELTAKEIGRSNLRNAGLQGIARAIMDAHVKKPQRVRTGPSDASSLSDEQIE</sequence>
<keyword evidence="1" id="KW-0540">Nuclease</keyword>
<feature type="compositionally biased region" description="Polar residues" evidence="3">
    <location>
        <begin position="258"/>
        <end position="269"/>
    </location>
</feature>
<organism evidence="4">
    <name type="scientific">Zea mays</name>
    <name type="common">Maize</name>
    <dbReference type="NCBI Taxonomy" id="4577"/>
    <lineage>
        <taxon>Eukaryota</taxon>
        <taxon>Viridiplantae</taxon>
        <taxon>Streptophyta</taxon>
        <taxon>Embryophyta</taxon>
        <taxon>Tracheophyta</taxon>
        <taxon>Spermatophyta</taxon>
        <taxon>Magnoliopsida</taxon>
        <taxon>Liliopsida</taxon>
        <taxon>Poales</taxon>
        <taxon>Poaceae</taxon>
        <taxon>PACMAD clade</taxon>
        <taxon>Panicoideae</taxon>
        <taxon>Andropogonodae</taxon>
        <taxon>Andropogoneae</taxon>
        <taxon>Tripsacinae</taxon>
        <taxon>Zea</taxon>
    </lineage>
</organism>
<dbReference type="EMBL" id="CM000782">
    <property type="protein sequence ID" value="AQK81784.1"/>
    <property type="molecule type" value="Genomic_DNA"/>
</dbReference>
<proteinExistence type="predicted"/>
<gene>
    <name evidence="4" type="ORF">ZEAMMB73_Zm00001d036734</name>
</gene>
<dbReference type="PaxDb" id="4577-GRMZM2G472209_P01"/>
<protein>
    <submittedName>
        <fullName evidence="4">Polynucleotidyl transferase ribonuclease H-like superfamily protein</fullName>
    </submittedName>
</protein>
<evidence type="ECO:0000256" key="2">
    <source>
        <dbReference type="ARBA" id="ARBA00022801"/>
    </source>
</evidence>
<dbReference type="GO" id="GO:0008408">
    <property type="term" value="F:3'-5' exonuclease activity"/>
    <property type="evidence" value="ECO:0007669"/>
    <property type="project" value="UniProtKB-ARBA"/>
</dbReference>
<keyword evidence="2" id="KW-0378">Hydrolase</keyword>
<dbReference type="InterPro" id="IPR036397">
    <property type="entry name" value="RNaseH_sf"/>
</dbReference>
<feature type="region of interest" description="Disordered" evidence="3">
    <location>
        <begin position="43"/>
        <end position="62"/>
    </location>
</feature>
<reference evidence="4" key="1">
    <citation type="submission" date="2015-12" db="EMBL/GenBank/DDBJ databases">
        <title>Update maize B73 reference genome by single molecule sequencing technologies.</title>
        <authorList>
            <consortium name="Maize Genome Sequencing Project"/>
            <person name="Ware D."/>
        </authorList>
    </citation>
    <scope>NUCLEOTIDE SEQUENCE</scope>
    <source>
        <tissue evidence="4">Seedling</tissue>
    </source>
</reference>
<dbReference type="ExpressionAtlas" id="A0A1D6LQM2">
    <property type="expression patterns" value="baseline and differential"/>
</dbReference>
<evidence type="ECO:0000313" key="4">
    <source>
        <dbReference type="EMBL" id="AQK81784.1"/>
    </source>
</evidence>
<dbReference type="InterPro" id="IPR012337">
    <property type="entry name" value="RNaseH-like_sf"/>
</dbReference>
<feature type="region of interest" description="Disordered" evidence="3">
    <location>
        <begin position="247"/>
        <end position="269"/>
    </location>
</feature>
<dbReference type="STRING" id="4577.A0A1D6LQM2"/>
<dbReference type="PANTHER" id="PTHR13620">
    <property type="entry name" value="3-5 EXONUCLEASE"/>
    <property type="match status" value="1"/>
</dbReference>
<evidence type="ECO:0000256" key="3">
    <source>
        <dbReference type="SAM" id="MobiDB-lite"/>
    </source>
</evidence>
<dbReference type="SMR" id="A0A1D6LQM2"/>
<name>A0A1D6LQM2_MAIZE</name>
<dbReference type="InterPro" id="IPR051132">
    <property type="entry name" value="3-5_Exonuclease_domain"/>
</dbReference>
<dbReference type="InParanoid" id="A0A1D6LQM2"/>